<dbReference type="RefSeq" id="WP_013490475.1">
    <property type="nucleotide sequence ID" value="NC_014829.1"/>
</dbReference>
<evidence type="ECO:0000256" key="1">
    <source>
        <dbReference type="SAM" id="SignalP"/>
    </source>
</evidence>
<dbReference type="KEGG" id="bco:Bcell_3909"/>
<keyword evidence="1" id="KW-0732">Signal</keyword>
<organism evidence="2 3">
    <name type="scientific">Evansella cellulosilytica (strain ATCC 21833 / DSM 2522 / FERM P-1141 / JCM 9156 / N-4)</name>
    <name type="common">Bacillus cellulosilyticus</name>
    <dbReference type="NCBI Taxonomy" id="649639"/>
    <lineage>
        <taxon>Bacteria</taxon>
        <taxon>Bacillati</taxon>
        <taxon>Bacillota</taxon>
        <taxon>Bacilli</taxon>
        <taxon>Bacillales</taxon>
        <taxon>Bacillaceae</taxon>
        <taxon>Evansella</taxon>
    </lineage>
</organism>
<name>E6TVL7_EVAC2</name>
<proteinExistence type="predicted"/>
<dbReference type="AlphaFoldDB" id="E6TVL7"/>
<reference evidence="2 3" key="1">
    <citation type="submission" date="2010-12" db="EMBL/GenBank/DDBJ databases">
        <title>Complete sequence of Bacillus cellulosilyticus DSM 2522.</title>
        <authorList>
            <consortium name="US DOE Joint Genome Institute"/>
            <person name="Lucas S."/>
            <person name="Copeland A."/>
            <person name="Lapidus A."/>
            <person name="Cheng J.-F."/>
            <person name="Bruce D."/>
            <person name="Goodwin L."/>
            <person name="Pitluck S."/>
            <person name="Chertkov O."/>
            <person name="Detter J.C."/>
            <person name="Han C."/>
            <person name="Tapia R."/>
            <person name="Land M."/>
            <person name="Hauser L."/>
            <person name="Jeffries C."/>
            <person name="Kyrpides N."/>
            <person name="Ivanova N."/>
            <person name="Mikhailova N."/>
            <person name="Brumm P."/>
            <person name="Mead D."/>
            <person name="Woyke T."/>
        </authorList>
    </citation>
    <scope>NUCLEOTIDE SEQUENCE [LARGE SCALE GENOMIC DNA]</scope>
    <source>
        <strain evidence="3">ATCC 21833 / DSM 2522 / FERM P-1141 / JCM 9156 / N-4</strain>
    </source>
</reference>
<dbReference type="Proteomes" id="UP000001401">
    <property type="component" value="Chromosome"/>
</dbReference>
<protein>
    <submittedName>
        <fullName evidence="2">Uncharacterized protein</fullName>
    </submittedName>
</protein>
<accession>E6TVL7</accession>
<sequence precursor="true">MRTTYISILAIILLSSVLLGCSQSSAGQGDKRPDDVREELWYQMSDYIIAVNHYFEFAIPHSREGNFIFNSEDEDAITIFFNVDYPRFQMDFN</sequence>
<feature type="chain" id="PRO_5003209651" evidence="1">
    <location>
        <begin position="27"/>
        <end position="93"/>
    </location>
</feature>
<gene>
    <name evidence="2" type="ordered locus">Bcell_3909</name>
</gene>
<evidence type="ECO:0000313" key="2">
    <source>
        <dbReference type="EMBL" id="ADU32145.1"/>
    </source>
</evidence>
<feature type="signal peptide" evidence="1">
    <location>
        <begin position="1"/>
        <end position="26"/>
    </location>
</feature>
<dbReference type="HOGENOM" id="CLU_2393656_0_0_9"/>
<dbReference type="EMBL" id="CP002394">
    <property type="protein sequence ID" value="ADU32145.1"/>
    <property type="molecule type" value="Genomic_DNA"/>
</dbReference>
<dbReference type="PROSITE" id="PS51257">
    <property type="entry name" value="PROKAR_LIPOPROTEIN"/>
    <property type="match status" value="1"/>
</dbReference>
<evidence type="ECO:0000313" key="3">
    <source>
        <dbReference type="Proteomes" id="UP000001401"/>
    </source>
</evidence>
<keyword evidence="3" id="KW-1185">Reference proteome</keyword>